<protein>
    <submittedName>
        <fullName evidence="5">GntR family transcriptional regulator</fullName>
    </submittedName>
</protein>
<dbReference type="Proteomes" id="UP000640583">
    <property type="component" value="Unassembled WGS sequence"/>
</dbReference>
<dbReference type="EMBL" id="JADCKQ010000013">
    <property type="protein sequence ID" value="MBI1495034.1"/>
    <property type="molecule type" value="Genomic_DNA"/>
</dbReference>
<dbReference type="InterPro" id="IPR036390">
    <property type="entry name" value="WH_DNA-bd_sf"/>
</dbReference>
<evidence type="ECO:0000256" key="2">
    <source>
        <dbReference type="ARBA" id="ARBA00023125"/>
    </source>
</evidence>
<dbReference type="SMART" id="SM00895">
    <property type="entry name" value="FCD"/>
    <property type="match status" value="1"/>
</dbReference>
<dbReference type="PRINTS" id="PR00035">
    <property type="entry name" value="HTHGNTR"/>
</dbReference>
<dbReference type="InterPro" id="IPR011711">
    <property type="entry name" value="GntR_C"/>
</dbReference>
<reference evidence="5" key="1">
    <citation type="submission" date="2020-10" db="EMBL/GenBank/DDBJ databases">
        <title>Paenihalocynthiibacter styelae gen. nov., sp. nov., isolated from stalked sea squirt Styela clava.</title>
        <authorList>
            <person name="Kim Y.-O."/>
            <person name="Yoon J.-H."/>
        </authorList>
    </citation>
    <scope>NUCLEOTIDE SEQUENCE</scope>
    <source>
        <strain evidence="5">MYP1-1</strain>
    </source>
</reference>
<dbReference type="Pfam" id="PF00392">
    <property type="entry name" value="GntR"/>
    <property type="match status" value="1"/>
</dbReference>
<dbReference type="Pfam" id="PF07729">
    <property type="entry name" value="FCD"/>
    <property type="match status" value="1"/>
</dbReference>
<comment type="caution">
    <text evidence="5">The sequence shown here is derived from an EMBL/GenBank/DDBJ whole genome shotgun (WGS) entry which is preliminary data.</text>
</comment>
<evidence type="ECO:0000313" key="6">
    <source>
        <dbReference type="Proteomes" id="UP000640583"/>
    </source>
</evidence>
<dbReference type="PANTHER" id="PTHR43537">
    <property type="entry name" value="TRANSCRIPTIONAL REGULATOR, GNTR FAMILY"/>
    <property type="match status" value="1"/>
</dbReference>
<keyword evidence="3" id="KW-0804">Transcription</keyword>
<name>A0A8J7IZH5_9RHOB</name>
<dbReference type="AlphaFoldDB" id="A0A8J7IZH5"/>
<dbReference type="PROSITE" id="PS50949">
    <property type="entry name" value="HTH_GNTR"/>
    <property type="match status" value="1"/>
</dbReference>
<dbReference type="SMART" id="SM00345">
    <property type="entry name" value="HTH_GNTR"/>
    <property type="match status" value="1"/>
</dbReference>
<dbReference type="RefSeq" id="WP_228849756.1">
    <property type="nucleotide sequence ID" value="NZ_JADCKQ010000013.1"/>
</dbReference>
<sequence length="226" mass="25817">MAGKRAVAKQSLPEIIANDLRERILSGELEEGEAIRQEALAAEYDVSRMPIREALKRLSAEGLVDWANNRGGSVTRHSISQIAEIFDLRELLEIDLFRRAIPNMTTTDFARCEELMAKMETSYNGDDVGQWGELNYDYHAALYAASDRGLTSELLNRISLQSDRYIRMHLSVMKQREPAKDEHRQLLAYAKAGDIDAACALLQKHIRRTRDELLEMVKKRREAEVK</sequence>
<gene>
    <name evidence="5" type="ORF">H1D41_15425</name>
</gene>
<dbReference type="InterPro" id="IPR036388">
    <property type="entry name" value="WH-like_DNA-bd_sf"/>
</dbReference>
<evidence type="ECO:0000313" key="5">
    <source>
        <dbReference type="EMBL" id="MBI1495034.1"/>
    </source>
</evidence>
<dbReference type="PANTHER" id="PTHR43537:SF41">
    <property type="entry name" value="TRANSCRIPTIONAL REGULATORY PROTEIN"/>
    <property type="match status" value="1"/>
</dbReference>
<keyword evidence="6" id="KW-1185">Reference proteome</keyword>
<dbReference type="InterPro" id="IPR008920">
    <property type="entry name" value="TF_FadR/GntR_C"/>
</dbReference>
<dbReference type="SUPFAM" id="SSF48008">
    <property type="entry name" value="GntR ligand-binding domain-like"/>
    <property type="match status" value="1"/>
</dbReference>
<dbReference type="CDD" id="cd07377">
    <property type="entry name" value="WHTH_GntR"/>
    <property type="match status" value="1"/>
</dbReference>
<keyword evidence="1" id="KW-0805">Transcription regulation</keyword>
<dbReference type="Gene3D" id="1.20.120.530">
    <property type="entry name" value="GntR ligand-binding domain-like"/>
    <property type="match status" value="1"/>
</dbReference>
<dbReference type="GO" id="GO:0003700">
    <property type="term" value="F:DNA-binding transcription factor activity"/>
    <property type="evidence" value="ECO:0007669"/>
    <property type="project" value="InterPro"/>
</dbReference>
<keyword evidence="2" id="KW-0238">DNA-binding</keyword>
<organism evidence="5 6">
    <name type="scientific">Halocynthiibacter styelae</name>
    <dbReference type="NCBI Taxonomy" id="2761955"/>
    <lineage>
        <taxon>Bacteria</taxon>
        <taxon>Pseudomonadati</taxon>
        <taxon>Pseudomonadota</taxon>
        <taxon>Alphaproteobacteria</taxon>
        <taxon>Rhodobacterales</taxon>
        <taxon>Paracoccaceae</taxon>
        <taxon>Halocynthiibacter</taxon>
    </lineage>
</organism>
<feature type="domain" description="HTH gntR-type" evidence="4">
    <location>
        <begin position="10"/>
        <end position="77"/>
    </location>
</feature>
<dbReference type="SUPFAM" id="SSF46785">
    <property type="entry name" value="Winged helix' DNA-binding domain"/>
    <property type="match status" value="1"/>
</dbReference>
<dbReference type="GO" id="GO:0003677">
    <property type="term" value="F:DNA binding"/>
    <property type="evidence" value="ECO:0007669"/>
    <property type="project" value="UniProtKB-KW"/>
</dbReference>
<evidence type="ECO:0000256" key="1">
    <source>
        <dbReference type="ARBA" id="ARBA00023015"/>
    </source>
</evidence>
<dbReference type="InterPro" id="IPR000524">
    <property type="entry name" value="Tscrpt_reg_HTH_GntR"/>
</dbReference>
<evidence type="ECO:0000256" key="3">
    <source>
        <dbReference type="ARBA" id="ARBA00023163"/>
    </source>
</evidence>
<dbReference type="Gene3D" id="1.10.10.10">
    <property type="entry name" value="Winged helix-like DNA-binding domain superfamily/Winged helix DNA-binding domain"/>
    <property type="match status" value="1"/>
</dbReference>
<proteinExistence type="predicted"/>
<evidence type="ECO:0000259" key="4">
    <source>
        <dbReference type="PROSITE" id="PS50949"/>
    </source>
</evidence>
<accession>A0A8J7IZH5</accession>